<keyword evidence="16" id="KW-1185">Reference proteome</keyword>
<dbReference type="CDD" id="cd05476">
    <property type="entry name" value="pepsin_A_like_plant"/>
    <property type="match status" value="1"/>
</dbReference>
<dbReference type="PROSITE" id="PS51767">
    <property type="entry name" value="PEPTIDASE_A1"/>
    <property type="match status" value="1"/>
</dbReference>
<dbReference type="GO" id="GO:0006508">
    <property type="term" value="P:proteolysis"/>
    <property type="evidence" value="ECO:0007669"/>
    <property type="project" value="UniProtKB-KW"/>
</dbReference>
<dbReference type="InterPro" id="IPR021109">
    <property type="entry name" value="Peptidase_aspartic_dom_sf"/>
</dbReference>
<dbReference type="AlphaFoldDB" id="A0A6A4NI57"/>
<protein>
    <submittedName>
        <fullName evidence="15">Putative nepenthesin</fullName>
    </submittedName>
</protein>
<keyword evidence="4 12" id="KW-0812">Transmembrane</keyword>
<dbReference type="Proteomes" id="UP000447434">
    <property type="component" value="Chromosome 21"/>
</dbReference>
<feature type="chain" id="PRO_5025655906" evidence="13">
    <location>
        <begin position="29"/>
        <end position="479"/>
    </location>
</feature>
<keyword evidence="10" id="KW-0325">Glycoprotein</keyword>
<keyword evidence="3" id="KW-0645">Protease</keyword>
<reference evidence="16" key="1">
    <citation type="journal article" date="2020" name="Nat. Commun.">
        <title>Genome sequence of the cluster root forming white lupin.</title>
        <authorList>
            <person name="Hufnagel B."/>
            <person name="Marques A."/>
            <person name="Soriano A."/>
            <person name="Marques L."/>
            <person name="Divol F."/>
            <person name="Doumas P."/>
            <person name="Sallet E."/>
            <person name="Mancinotti D."/>
            <person name="Carrere S."/>
            <person name="Marande W."/>
            <person name="Arribat S."/>
            <person name="Keller J."/>
            <person name="Huneau C."/>
            <person name="Blein T."/>
            <person name="Aime D."/>
            <person name="Laguerre M."/>
            <person name="Taylor J."/>
            <person name="Schubert V."/>
            <person name="Nelson M."/>
            <person name="Geu-Flores F."/>
            <person name="Crespi M."/>
            <person name="Gallardo-Guerrero K."/>
            <person name="Delaux P.-M."/>
            <person name="Salse J."/>
            <person name="Berges H."/>
            <person name="Guyot R."/>
            <person name="Gouzy J."/>
            <person name="Peret B."/>
        </authorList>
    </citation>
    <scope>NUCLEOTIDE SEQUENCE [LARGE SCALE GENOMIC DNA]</scope>
    <source>
        <strain evidence="16">cv. Amiga</strain>
    </source>
</reference>
<comment type="subcellular location">
    <subcellularLocation>
        <location evidence="1">Membrane</location>
    </subcellularLocation>
</comment>
<evidence type="ECO:0000256" key="7">
    <source>
        <dbReference type="ARBA" id="ARBA00022801"/>
    </source>
</evidence>
<dbReference type="InterPro" id="IPR034161">
    <property type="entry name" value="Pepsin-like_plant"/>
</dbReference>
<evidence type="ECO:0000256" key="13">
    <source>
        <dbReference type="SAM" id="SignalP"/>
    </source>
</evidence>
<feature type="domain" description="Peptidase A1" evidence="14">
    <location>
        <begin position="83"/>
        <end position="435"/>
    </location>
</feature>
<evidence type="ECO:0000256" key="2">
    <source>
        <dbReference type="ARBA" id="ARBA00007447"/>
    </source>
</evidence>
<evidence type="ECO:0000256" key="8">
    <source>
        <dbReference type="ARBA" id="ARBA00022989"/>
    </source>
</evidence>
<evidence type="ECO:0000256" key="4">
    <source>
        <dbReference type="ARBA" id="ARBA00022692"/>
    </source>
</evidence>
<evidence type="ECO:0000256" key="9">
    <source>
        <dbReference type="ARBA" id="ARBA00023136"/>
    </source>
</evidence>
<keyword evidence="6" id="KW-0064">Aspartyl protease</keyword>
<dbReference type="EMBL" id="WOCE01000021">
    <property type="protein sequence ID" value="KAE9589152.1"/>
    <property type="molecule type" value="Genomic_DNA"/>
</dbReference>
<feature type="active site" evidence="11">
    <location>
        <position position="101"/>
    </location>
</feature>
<evidence type="ECO:0000256" key="10">
    <source>
        <dbReference type="ARBA" id="ARBA00023180"/>
    </source>
</evidence>
<dbReference type="Pfam" id="PF14541">
    <property type="entry name" value="TAXi_C"/>
    <property type="match status" value="1"/>
</dbReference>
<sequence length="479" mass="52329">MASFTLLLSQSSMIVFLFLLVSSMLVSASPKSLMLKRVFPNYGMELSGLREMDMKRHGRMLLNSSVVTLPVNGTSNPTLAGLYYTTMHLGSPPREFHVDIDTGSDIPWVNCVSCNGCPQTSELLIKLNYFDPGSSSTSSIISCLDDKCANIDSRNAFCPNIDYCSFNVQYVDGSMTSGYFISDLIHVANIVEGSVAPNSSVPLVFGCSNIRTGKLTWSNTALDGIFGFGKHEMSFISQLHSQGVAPNVFSHCLKRDISGGGLLVLGEPVEPNIVYTPLIPKQPRYDLNLESITVNGKMLQIDPEVFKTSSSKGATIDSGTTLTYFIEGAYNPIIDAITRTIPQYVGTTDNNGFRCYSVTNSGLSVTDILPPIGLNFANHASLVLRPQDCLIPSSIYDEGLHCLGFQKSQDTILGDIILKDKLFVYDLEKQRIGWTNHNCSSPINMSPSTGKARSEKDGILQLTMTVVLAFLTHIIFMLI</sequence>
<evidence type="ECO:0000313" key="15">
    <source>
        <dbReference type="EMBL" id="KAE9589152.1"/>
    </source>
</evidence>
<dbReference type="InterPro" id="IPR033121">
    <property type="entry name" value="PEPTIDASE_A1"/>
</dbReference>
<gene>
    <name evidence="15" type="ORF">Lalb_Chr21g0306011</name>
</gene>
<feature type="active site" evidence="11">
    <location>
        <position position="317"/>
    </location>
</feature>
<evidence type="ECO:0000256" key="6">
    <source>
        <dbReference type="ARBA" id="ARBA00022750"/>
    </source>
</evidence>
<dbReference type="GO" id="GO:0004190">
    <property type="term" value="F:aspartic-type endopeptidase activity"/>
    <property type="evidence" value="ECO:0007669"/>
    <property type="project" value="UniProtKB-KW"/>
</dbReference>
<dbReference type="GO" id="GO:0016020">
    <property type="term" value="C:membrane"/>
    <property type="evidence" value="ECO:0007669"/>
    <property type="project" value="UniProtKB-SubCell"/>
</dbReference>
<dbReference type="InterPro" id="IPR032861">
    <property type="entry name" value="TAXi_N"/>
</dbReference>
<evidence type="ECO:0000256" key="5">
    <source>
        <dbReference type="ARBA" id="ARBA00022729"/>
    </source>
</evidence>
<keyword evidence="8 12" id="KW-1133">Transmembrane helix</keyword>
<evidence type="ECO:0000313" key="16">
    <source>
        <dbReference type="Proteomes" id="UP000447434"/>
    </source>
</evidence>
<evidence type="ECO:0000259" key="14">
    <source>
        <dbReference type="PROSITE" id="PS51767"/>
    </source>
</evidence>
<keyword evidence="5 13" id="KW-0732">Signal</keyword>
<comment type="caution">
    <text evidence="15">The sequence shown here is derived from an EMBL/GenBank/DDBJ whole genome shotgun (WGS) entry which is preliminary data.</text>
</comment>
<dbReference type="SUPFAM" id="SSF50630">
    <property type="entry name" value="Acid proteases"/>
    <property type="match status" value="1"/>
</dbReference>
<name>A0A6A4NI57_LUPAL</name>
<keyword evidence="9 12" id="KW-0472">Membrane</keyword>
<accession>A0A6A4NI57</accession>
<feature type="signal peptide" evidence="13">
    <location>
        <begin position="1"/>
        <end position="28"/>
    </location>
</feature>
<feature type="transmembrane region" description="Helical" evidence="12">
    <location>
        <begin position="458"/>
        <end position="478"/>
    </location>
</feature>
<dbReference type="Gene3D" id="2.40.70.10">
    <property type="entry name" value="Acid Proteases"/>
    <property type="match status" value="2"/>
</dbReference>
<dbReference type="InterPro" id="IPR032799">
    <property type="entry name" value="TAXi_C"/>
</dbReference>
<keyword evidence="7" id="KW-0378">Hydrolase</keyword>
<dbReference type="OrthoDB" id="2747330at2759"/>
<dbReference type="PANTHER" id="PTHR13683">
    <property type="entry name" value="ASPARTYL PROTEASES"/>
    <property type="match status" value="1"/>
</dbReference>
<evidence type="ECO:0000256" key="3">
    <source>
        <dbReference type="ARBA" id="ARBA00022670"/>
    </source>
</evidence>
<comment type="similarity">
    <text evidence="2">Belongs to the peptidase A1 family.</text>
</comment>
<organism evidence="15 16">
    <name type="scientific">Lupinus albus</name>
    <name type="common">White lupine</name>
    <name type="synonym">Lupinus termis</name>
    <dbReference type="NCBI Taxonomy" id="3870"/>
    <lineage>
        <taxon>Eukaryota</taxon>
        <taxon>Viridiplantae</taxon>
        <taxon>Streptophyta</taxon>
        <taxon>Embryophyta</taxon>
        <taxon>Tracheophyta</taxon>
        <taxon>Spermatophyta</taxon>
        <taxon>Magnoliopsida</taxon>
        <taxon>eudicotyledons</taxon>
        <taxon>Gunneridae</taxon>
        <taxon>Pentapetalae</taxon>
        <taxon>rosids</taxon>
        <taxon>fabids</taxon>
        <taxon>Fabales</taxon>
        <taxon>Fabaceae</taxon>
        <taxon>Papilionoideae</taxon>
        <taxon>50 kb inversion clade</taxon>
        <taxon>genistoids sensu lato</taxon>
        <taxon>core genistoids</taxon>
        <taxon>Genisteae</taxon>
        <taxon>Lupinus</taxon>
    </lineage>
</organism>
<evidence type="ECO:0000256" key="12">
    <source>
        <dbReference type="SAM" id="Phobius"/>
    </source>
</evidence>
<evidence type="ECO:0000256" key="1">
    <source>
        <dbReference type="ARBA" id="ARBA00004370"/>
    </source>
</evidence>
<dbReference type="PRINTS" id="PR00792">
    <property type="entry name" value="PEPSIN"/>
</dbReference>
<dbReference type="PANTHER" id="PTHR13683:SF375">
    <property type="entry name" value="PEPTIDASE A1 DOMAIN-CONTAINING PROTEIN"/>
    <property type="match status" value="1"/>
</dbReference>
<proteinExistence type="inferred from homology"/>
<dbReference type="InterPro" id="IPR001461">
    <property type="entry name" value="Aspartic_peptidase_A1"/>
</dbReference>
<dbReference type="Pfam" id="PF14543">
    <property type="entry name" value="TAXi_N"/>
    <property type="match status" value="1"/>
</dbReference>
<evidence type="ECO:0000256" key="11">
    <source>
        <dbReference type="PIRSR" id="PIRSR601461-1"/>
    </source>
</evidence>